<feature type="transmembrane region" description="Helical" evidence="1">
    <location>
        <begin position="62"/>
        <end position="85"/>
    </location>
</feature>
<evidence type="ECO:0000313" key="2">
    <source>
        <dbReference type="EMBL" id="TIA29133.1"/>
    </source>
</evidence>
<dbReference type="EMBL" id="QZBZ01000481">
    <property type="protein sequence ID" value="TIA29133.1"/>
    <property type="molecule type" value="Genomic_DNA"/>
</dbReference>
<evidence type="ECO:0000313" key="3">
    <source>
        <dbReference type="Proteomes" id="UP000308724"/>
    </source>
</evidence>
<gene>
    <name evidence="2" type="ORF">D6C78_10388</name>
</gene>
<keyword evidence="1" id="KW-0472">Membrane</keyword>
<proteinExistence type="predicted"/>
<accession>A0A4T0B6I3</accession>
<keyword evidence="1" id="KW-0812">Transmembrane</keyword>
<keyword evidence="1" id="KW-1133">Transmembrane helix</keyword>
<organism evidence="2 3">
    <name type="scientific">Aureobasidium pullulans</name>
    <name type="common">Black yeast</name>
    <name type="synonym">Pullularia pullulans</name>
    <dbReference type="NCBI Taxonomy" id="5580"/>
    <lineage>
        <taxon>Eukaryota</taxon>
        <taxon>Fungi</taxon>
        <taxon>Dikarya</taxon>
        <taxon>Ascomycota</taxon>
        <taxon>Pezizomycotina</taxon>
        <taxon>Dothideomycetes</taxon>
        <taxon>Dothideomycetidae</taxon>
        <taxon>Dothideales</taxon>
        <taxon>Saccotheciaceae</taxon>
        <taxon>Aureobasidium</taxon>
    </lineage>
</organism>
<dbReference type="InterPro" id="IPR038213">
    <property type="entry name" value="IFI6/IFI27-like_sf"/>
</dbReference>
<feature type="transmembrane region" description="Helical" evidence="1">
    <location>
        <begin position="6"/>
        <end position="29"/>
    </location>
</feature>
<reference evidence="2 3" key="1">
    <citation type="submission" date="2018-10" db="EMBL/GenBank/DDBJ databases">
        <title>Fifty Aureobasidium pullulans genomes reveal a recombining polyextremotolerant generalist.</title>
        <authorList>
            <person name="Gostincar C."/>
            <person name="Turk M."/>
            <person name="Zajc J."/>
            <person name="Gunde-Cimerman N."/>
        </authorList>
    </citation>
    <scope>NUCLEOTIDE SEQUENCE [LARGE SCALE GENOMIC DNA]</scope>
    <source>
        <strain evidence="2 3">EXF-1645</strain>
    </source>
</reference>
<protein>
    <submittedName>
        <fullName evidence="2">Uncharacterized protein</fullName>
    </submittedName>
</protein>
<name>A0A4T0B6I3_AURPU</name>
<dbReference type="AlphaFoldDB" id="A0A4T0B6I3"/>
<dbReference type="Gene3D" id="6.10.110.10">
    <property type="match status" value="1"/>
</dbReference>
<evidence type="ECO:0000256" key="1">
    <source>
        <dbReference type="SAM" id="Phobius"/>
    </source>
</evidence>
<comment type="caution">
    <text evidence="2">The sequence shown here is derived from an EMBL/GenBank/DDBJ whole genome shotgun (WGS) entry which is preliminary data.</text>
</comment>
<dbReference type="Proteomes" id="UP000308724">
    <property type="component" value="Unassembled WGS sequence"/>
</dbReference>
<sequence>MISTVLWWIIFVLILTVFLKLGFGSGGIVPEGSTTARLQAGRCGAFTPTGGLFANLTRLGMLGLFTLTATIVTGFLASLATVLVWKV</sequence>